<dbReference type="CDD" id="cd01428">
    <property type="entry name" value="ADK"/>
    <property type="match status" value="1"/>
</dbReference>
<keyword evidence="1 5" id="KW-0808">Transferase</keyword>
<gene>
    <name evidence="7" type="ORF">A2845_00830</name>
</gene>
<dbReference type="Proteomes" id="UP000177122">
    <property type="component" value="Unassembled WGS sequence"/>
</dbReference>
<name>A0A1G2D0P0_9BACT</name>
<evidence type="ECO:0000256" key="4">
    <source>
        <dbReference type="ARBA" id="ARBA00022777"/>
    </source>
</evidence>
<comment type="catalytic activity">
    <reaction evidence="6">
        <text>AMP + ATP = 2 ADP</text>
        <dbReference type="Rhea" id="RHEA:12973"/>
        <dbReference type="ChEBI" id="CHEBI:30616"/>
        <dbReference type="ChEBI" id="CHEBI:456215"/>
        <dbReference type="ChEBI" id="CHEBI:456216"/>
        <dbReference type="EC" id="2.7.4.3"/>
    </reaction>
</comment>
<sequence>MNKETFIFIGASGSGKGTQVALLKEELLKKDPTTPIFYLQTGQYFREFIKDDTLASRIAKDAINNGERAPDFLAMYIWSKVFVENLKGEEHLIIDGSPRSLNEARNLDIALKFFKREHPAVIYINVSRKWSFDHLMARATKEGRIDDNAESINKRIAWFDADVLPAIEKFRRDRDYDFVEVNGEQSIEAVHRDIMANVFGV</sequence>
<dbReference type="InterPro" id="IPR027417">
    <property type="entry name" value="P-loop_NTPase"/>
</dbReference>
<dbReference type="GO" id="GO:0005524">
    <property type="term" value="F:ATP binding"/>
    <property type="evidence" value="ECO:0007669"/>
    <property type="project" value="UniProtKB-KW"/>
</dbReference>
<evidence type="ECO:0000256" key="6">
    <source>
        <dbReference type="RuleBase" id="RU003331"/>
    </source>
</evidence>
<protein>
    <recommendedName>
        <fullName evidence="6">Adenylate kinase</fullName>
        <ecNumber evidence="6">2.7.4.3</ecNumber>
    </recommendedName>
</protein>
<dbReference type="EMBL" id="MHLI01000004">
    <property type="protein sequence ID" value="OGZ06328.1"/>
    <property type="molecule type" value="Genomic_DNA"/>
</dbReference>
<keyword evidence="3 6" id="KW-0547">Nucleotide-binding</keyword>
<comment type="similarity">
    <text evidence="5">Belongs to the adenylate kinase family.</text>
</comment>
<dbReference type="AlphaFoldDB" id="A0A1G2D0P0"/>
<keyword evidence="2" id="KW-0545">Nucleotide biosynthesis</keyword>
<evidence type="ECO:0000256" key="5">
    <source>
        <dbReference type="RuleBase" id="RU003330"/>
    </source>
</evidence>
<dbReference type="Pfam" id="PF00406">
    <property type="entry name" value="ADK"/>
    <property type="match status" value="1"/>
</dbReference>
<keyword evidence="6" id="KW-0067">ATP-binding</keyword>
<dbReference type="SUPFAM" id="SSF52540">
    <property type="entry name" value="P-loop containing nucleoside triphosphate hydrolases"/>
    <property type="match status" value="1"/>
</dbReference>
<evidence type="ECO:0000256" key="3">
    <source>
        <dbReference type="ARBA" id="ARBA00022741"/>
    </source>
</evidence>
<accession>A0A1G2D0P0</accession>
<dbReference type="PRINTS" id="PR00094">
    <property type="entry name" value="ADENYLTKNASE"/>
</dbReference>
<comment type="subcellular location">
    <subcellularLocation>
        <location evidence="6">Cytoplasm</location>
    </subcellularLocation>
</comment>
<dbReference type="GO" id="GO:0005737">
    <property type="term" value="C:cytoplasm"/>
    <property type="evidence" value="ECO:0007669"/>
    <property type="project" value="UniProtKB-SubCell"/>
</dbReference>
<comment type="caution">
    <text evidence="7">The sequence shown here is derived from an EMBL/GenBank/DDBJ whole genome shotgun (WGS) entry which is preliminary data.</text>
</comment>
<proteinExistence type="inferred from homology"/>
<dbReference type="InterPro" id="IPR000850">
    <property type="entry name" value="Adenylat/UMP-CMP_kin"/>
</dbReference>
<dbReference type="PANTHER" id="PTHR23359">
    <property type="entry name" value="NUCLEOTIDE KINASE"/>
    <property type="match status" value="1"/>
</dbReference>
<reference evidence="7 8" key="1">
    <citation type="journal article" date="2016" name="Nat. Commun.">
        <title>Thousands of microbial genomes shed light on interconnected biogeochemical processes in an aquifer system.</title>
        <authorList>
            <person name="Anantharaman K."/>
            <person name="Brown C.T."/>
            <person name="Hug L.A."/>
            <person name="Sharon I."/>
            <person name="Castelle C.J."/>
            <person name="Probst A.J."/>
            <person name="Thomas B.C."/>
            <person name="Singh A."/>
            <person name="Wilkins M.J."/>
            <person name="Karaoz U."/>
            <person name="Brodie E.L."/>
            <person name="Williams K.H."/>
            <person name="Hubbard S.S."/>
            <person name="Banfield J.F."/>
        </authorList>
    </citation>
    <scope>NUCLEOTIDE SEQUENCE [LARGE SCALE GENOMIC DNA]</scope>
</reference>
<dbReference type="Gene3D" id="3.40.50.300">
    <property type="entry name" value="P-loop containing nucleotide triphosphate hydrolases"/>
    <property type="match status" value="1"/>
</dbReference>
<evidence type="ECO:0000313" key="7">
    <source>
        <dbReference type="EMBL" id="OGZ06328.1"/>
    </source>
</evidence>
<evidence type="ECO:0000313" key="8">
    <source>
        <dbReference type="Proteomes" id="UP000177122"/>
    </source>
</evidence>
<evidence type="ECO:0000256" key="2">
    <source>
        <dbReference type="ARBA" id="ARBA00022727"/>
    </source>
</evidence>
<comment type="subunit">
    <text evidence="6">Monomer.</text>
</comment>
<keyword evidence="4 5" id="KW-0418">Kinase</keyword>
<dbReference type="GO" id="GO:0004017">
    <property type="term" value="F:AMP kinase activity"/>
    <property type="evidence" value="ECO:0007669"/>
    <property type="project" value="UniProtKB-EC"/>
</dbReference>
<dbReference type="EC" id="2.7.4.3" evidence="6"/>
<organism evidence="7 8">
    <name type="scientific">Candidatus Lloydbacteria bacterium RIFCSPHIGHO2_01_FULL_49_22</name>
    <dbReference type="NCBI Taxonomy" id="1798658"/>
    <lineage>
        <taxon>Bacteria</taxon>
        <taxon>Candidatus Lloydiibacteriota</taxon>
    </lineage>
</organism>
<evidence type="ECO:0000256" key="1">
    <source>
        <dbReference type="ARBA" id="ARBA00022679"/>
    </source>
</evidence>